<comment type="similarity">
    <text evidence="1">Belongs to the folylpolyglutamate synthase family.</text>
</comment>
<accession>V4TBC9</accession>
<dbReference type="eggNOG" id="KOG2525">
    <property type="taxonomic scope" value="Eukaryota"/>
</dbReference>
<dbReference type="InParanoid" id="V4TBC9"/>
<dbReference type="GO" id="GO:0005829">
    <property type="term" value="C:cytosol"/>
    <property type="evidence" value="ECO:0007669"/>
    <property type="project" value="TreeGrafter"/>
</dbReference>
<dbReference type="Gramene" id="ESR48845">
    <property type="protein sequence ID" value="ESR48845"/>
    <property type="gene ID" value="CICLE_v10033371mg"/>
</dbReference>
<evidence type="ECO:0000313" key="6">
    <source>
        <dbReference type="Proteomes" id="UP000030687"/>
    </source>
</evidence>
<keyword evidence="2" id="KW-0436">Ligase</keyword>
<evidence type="ECO:0000256" key="2">
    <source>
        <dbReference type="ARBA" id="ARBA00022598"/>
    </source>
</evidence>
<evidence type="ECO:0000256" key="4">
    <source>
        <dbReference type="ARBA" id="ARBA00022840"/>
    </source>
</evidence>
<dbReference type="Proteomes" id="UP000030687">
    <property type="component" value="Unassembled WGS sequence"/>
</dbReference>
<dbReference type="GO" id="GO:0005524">
    <property type="term" value="F:ATP binding"/>
    <property type="evidence" value="ECO:0007669"/>
    <property type="project" value="UniProtKB-KW"/>
</dbReference>
<dbReference type="GO" id="GO:0004326">
    <property type="term" value="F:tetrahydrofolylpolyglutamate synthase activity"/>
    <property type="evidence" value="ECO:0007669"/>
    <property type="project" value="InterPro"/>
</dbReference>
<reference evidence="5 6" key="1">
    <citation type="submission" date="2013-10" db="EMBL/GenBank/DDBJ databases">
        <authorList>
            <consortium name="International Citrus Genome Consortium"/>
            <person name="Jenkins J."/>
            <person name="Schmutz J."/>
            <person name="Prochnik S."/>
            <person name="Rokhsar D."/>
            <person name="Gmitter F."/>
            <person name="Ollitrault P."/>
            <person name="Machado M."/>
            <person name="Talon M."/>
            <person name="Wincker P."/>
            <person name="Jaillon O."/>
            <person name="Morgante M."/>
        </authorList>
    </citation>
    <scope>NUCLEOTIDE SEQUENCE</scope>
    <source>
        <strain evidence="6">cv. Clemenules</strain>
    </source>
</reference>
<evidence type="ECO:0000313" key="5">
    <source>
        <dbReference type="EMBL" id="ESR48845.1"/>
    </source>
</evidence>
<keyword evidence="4" id="KW-0067">ATP-binding</keyword>
<dbReference type="AlphaFoldDB" id="V4TBC9"/>
<gene>
    <name evidence="5" type="ORF">CICLE_v10033371mg</name>
</gene>
<evidence type="ECO:0000256" key="1">
    <source>
        <dbReference type="ARBA" id="ARBA00008276"/>
    </source>
</evidence>
<sequence>MQYGVPAFTVPQPEEAMRVLEETASKLDVPLQVVPPLDASLLNGLKLGLEGEHQYMNAGLAVALSSTWLQRTSQLGINYLDTTLKHLIVTVGVYFKKALFVPNASVYNKVGSHALPPTETQIDLSWQFALQRVWENLMLGDKGNRCRHVRSLYWIYIIINQNFLFNYQVLVTGSLHLIGDVLKKVKK</sequence>
<evidence type="ECO:0000256" key="3">
    <source>
        <dbReference type="ARBA" id="ARBA00022741"/>
    </source>
</evidence>
<dbReference type="KEGG" id="cic:CICLE_v10033371mg"/>
<organism evidence="5 6">
    <name type="scientific">Citrus clementina</name>
    <name type="common">Clementine</name>
    <name type="synonym">Citrus deliciosa x Citrus sinensis</name>
    <dbReference type="NCBI Taxonomy" id="85681"/>
    <lineage>
        <taxon>Eukaryota</taxon>
        <taxon>Viridiplantae</taxon>
        <taxon>Streptophyta</taxon>
        <taxon>Embryophyta</taxon>
        <taxon>Tracheophyta</taxon>
        <taxon>Spermatophyta</taxon>
        <taxon>Magnoliopsida</taxon>
        <taxon>eudicotyledons</taxon>
        <taxon>Gunneridae</taxon>
        <taxon>Pentapetalae</taxon>
        <taxon>rosids</taxon>
        <taxon>malvids</taxon>
        <taxon>Sapindales</taxon>
        <taxon>Rutaceae</taxon>
        <taxon>Aurantioideae</taxon>
        <taxon>Citrus</taxon>
    </lineage>
</organism>
<dbReference type="InterPro" id="IPR001645">
    <property type="entry name" value="Folylpolyglutamate_synth"/>
</dbReference>
<dbReference type="PANTHER" id="PTHR11136">
    <property type="entry name" value="FOLYLPOLYGLUTAMATE SYNTHASE-RELATED"/>
    <property type="match status" value="1"/>
</dbReference>
<dbReference type="EMBL" id="KI536726">
    <property type="protein sequence ID" value="ESR48845.1"/>
    <property type="molecule type" value="Genomic_DNA"/>
</dbReference>
<dbReference type="InterPro" id="IPR036565">
    <property type="entry name" value="Mur-like_cat_sf"/>
</dbReference>
<protein>
    <submittedName>
        <fullName evidence="5">Uncharacterized protein</fullName>
    </submittedName>
</protein>
<proteinExistence type="inferred from homology"/>
<keyword evidence="6" id="KW-1185">Reference proteome</keyword>
<keyword evidence="3" id="KW-0547">Nucleotide-binding</keyword>
<dbReference type="PANTHER" id="PTHR11136:SF16">
    <property type="entry name" value="FOLYLPOLYGLUTAMATE SYNTHASE"/>
    <property type="match status" value="1"/>
</dbReference>
<name>V4TBC9_CITCL</name>
<dbReference type="SUPFAM" id="SSF53623">
    <property type="entry name" value="MurD-like peptide ligases, catalytic domain"/>
    <property type="match status" value="1"/>
</dbReference>
<dbReference type="GO" id="GO:0005739">
    <property type="term" value="C:mitochondrion"/>
    <property type="evidence" value="ECO:0007669"/>
    <property type="project" value="TreeGrafter"/>
</dbReference>
<dbReference type="Gene3D" id="3.40.1190.10">
    <property type="entry name" value="Mur-like, catalytic domain"/>
    <property type="match status" value="1"/>
</dbReference>
<dbReference type="STRING" id="85681.V4TBC9"/>